<dbReference type="NCBIfam" id="NF006952">
    <property type="entry name" value="PRK09433.1-3"/>
    <property type="match status" value="1"/>
</dbReference>
<feature type="transmembrane region" description="Helical" evidence="11">
    <location>
        <begin position="507"/>
        <end position="527"/>
    </location>
</feature>
<comment type="caution">
    <text evidence="13">The sequence shown here is derived from an EMBL/GenBank/DDBJ whole genome shotgun (WGS) entry which is preliminary data.</text>
</comment>
<comment type="subcellular location">
    <subcellularLocation>
        <location evidence="1">Cell inner membrane</location>
        <topology evidence="1">Multi-pass membrane protein</topology>
    </subcellularLocation>
    <subcellularLocation>
        <location evidence="11">Cell membrane</location>
        <topology evidence="11">Multi-pass membrane protein</topology>
    </subcellularLocation>
</comment>
<dbReference type="InterPro" id="IPR000515">
    <property type="entry name" value="MetI-like"/>
</dbReference>
<dbReference type="Proteomes" id="UP000190023">
    <property type="component" value="Unassembled WGS sequence"/>
</dbReference>
<dbReference type="NCBIfam" id="TIGR01253">
    <property type="entry name" value="thiP"/>
    <property type="match status" value="1"/>
</dbReference>
<evidence type="ECO:0000256" key="3">
    <source>
        <dbReference type="ARBA" id="ARBA00016947"/>
    </source>
</evidence>
<evidence type="ECO:0000256" key="4">
    <source>
        <dbReference type="ARBA" id="ARBA00022448"/>
    </source>
</evidence>
<sequence>MHSLFFNPKFRPPHYLGGIFAICALLNIYGVPLTHVFSLIQEINWQEVWQDDYLQQVILFSFMQALLSAILSLFFGLLFSRAFFYQDFIGKPLILKLFSLTFVLPSLVAIFGILGVYGSSGWLANIAQWLELSWRPNIYGLTGILIAHLFFNIPLATRIFLQNFAQIPSQQRQLAAQLNIRSWQFFRLIELPYLQQGLFSTFALIFMLCFTSFAIVLTLGGGPKYTSLEVAIYQAILFELNLPKAALFALLQFLFCFVLFNSASLFNRNVQTALHHKNIWIDSQSRLVKCWQKVMLFLGCSFMLLPLINTFISAMLAGRWLAVWQMQQLWRALGYSLSIAPLSAILAVFISCLLLLLARRLHWLEWQKLANFILNAGATILAIPTLVLALGLFLWLQEFDFSRGHLFLIMVCCNALASMPFVLRILTEPMYSNMYHYEKLCQSLHIQGWQRFRLIEWHHLRSPMQYAFALACCLSLGDFTAIALFGTQDFTSLPHLLYQQLGQYRNNDAAVTAFILLLLCATIFVFLEKVSMNKETYDHTQ</sequence>
<feature type="transmembrane region" description="Helical" evidence="11">
    <location>
        <begin position="197"/>
        <end position="219"/>
    </location>
</feature>
<comment type="similarity">
    <text evidence="11">Belongs to the binding-protein-dependent transport system permease family.</text>
</comment>
<feature type="transmembrane region" description="Helical" evidence="11">
    <location>
        <begin position="406"/>
        <end position="426"/>
    </location>
</feature>
<dbReference type="PANTHER" id="PTHR30183:SF9">
    <property type="entry name" value="THIAMINE TRANSPORT SYSTEM PERMEASE PROTEIN THIP"/>
    <property type="match status" value="1"/>
</dbReference>
<keyword evidence="10 11" id="KW-0472">Membrane</keyword>
<feature type="transmembrane region" description="Helical" evidence="11">
    <location>
        <begin position="245"/>
        <end position="266"/>
    </location>
</feature>
<keyword evidence="7 11" id="KW-0812">Transmembrane</keyword>
<evidence type="ECO:0000256" key="11">
    <source>
        <dbReference type="RuleBase" id="RU363032"/>
    </source>
</evidence>
<dbReference type="AlphaFoldDB" id="A0A1T0AXQ2"/>
<dbReference type="GO" id="GO:0005886">
    <property type="term" value="C:plasma membrane"/>
    <property type="evidence" value="ECO:0007669"/>
    <property type="project" value="UniProtKB-SubCell"/>
</dbReference>
<proteinExistence type="inferred from homology"/>
<dbReference type="STRING" id="123822.B0188_08255"/>
<dbReference type="InterPro" id="IPR005947">
    <property type="entry name" value="ThiP_ABC_transpt"/>
</dbReference>
<dbReference type="CDD" id="cd06261">
    <property type="entry name" value="TM_PBP2"/>
    <property type="match status" value="2"/>
</dbReference>
<dbReference type="Pfam" id="PF00528">
    <property type="entry name" value="BPD_transp_1"/>
    <property type="match status" value="2"/>
</dbReference>
<protein>
    <recommendedName>
        <fullName evidence="3">Thiamine transport system permease protein ThiP</fullName>
    </recommendedName>
</protein>
<keyword evidence="6" id="KW-0997">Cell inner membrane</keyword>
<dbReference type="GO" id="GO:0022857">
    <property type="term" value="F:transmembrane transporter activity"/>
    <property type="evidence" value="ECO:0007669"/>
    <property type="project" value="InterPro"/>
</dbReference>
<evidence type="ECO:0000313" key="13">
    <source>
        <dbReference type="EMBL" id="OOS02572.1"/>
    </source>
</evidence>
<name>A0A1T0AXQ2_9PAST</name>
<feature type="domain" description="ABC transmembrane type-1" evidence="12">
    <location>
        <begin position="54"/>
        <end position="259"/>
    </location>
</feature>
<dbReference type="EMBL" id="MUYB01000034">
    <property type="protein sequence ID" value="OOS02572.1"/>
    <property type="molecule type" value="Genomic_DNA"/>
</dbReference>
<evidence type="ECO:0000256" key="10">
    <source>
        <dbReference type="ARBA" id="ARBA00023136"/>
    </source>
</evidence>
<comment type="subunit">
    <text evidence="2">The complex is composed of two ATP-binding proteins (ThiQ), two transmembrane proteins (ThiP) and a solute-binding protein (ThiB).</text>
</comment>
<feature type="transmembrane region" description="Helical" evidence="11">
    <location>
        <begin position="369"/>
        <end position="394"/>
    </location>
</feature>
<accession>A0A1T0AXQ2</accession>
<dbReference type="GO" id="GO:0015888">
    <property type="term" value="P:thiamine transport"/>
    <property type="evidence" value="ECO:0007669"/>
    <property type="project" value="InterPro"/>
</dbReference>
<feature type="domain" description="ABC transmembrane type-1" evidence="12">
    <location>
        <begin position="333"/>
        <end position="527"/>
    </location>
</feature>
<dbReference type="SUPFAM" id="SSF161098">
    <property type="entry name" value="MetI-like"/>
    <property type="match status" value="2"/>
</dbReference>
<feature type="transmembrane region" description="Helical" evidence="11">
    <location>
        <begin position="15"/>
        <end position="37"/>
    </location>
</feature>
<evidence type="ECO:0000313" key="14">
    <source>
        <dbReference type="Proteomes" id="UP000190023"/>
    </source>
</evidence>
<evidence type="ECO:0000256" key="5">
    <source>
        <dbReference type="ARBA" id="ARBA00022475"/>
    </source>
</evidence>
<feature type="transmembrane region" description="Helical" evidence="11">
    <location>
        <begin position="337"/>
        <end position="357"/>
    </location>
</feature>
<dbReference type="InterPro" id="IPR035906">
    <property type="entry name" value="MetI-like_sf"/>
</dbReference>
<keyword evidence="5" id="KW-1003">Cell membrane</keyword>
<dbReference type="Gene3D" id="1.10.3720.10">
    <property type="entry name" value="MetI-like"/>
    <property type="match status" value="2"/>
</dbReference>
<dbReference type="PANTHER" id="PTHR30183">
    <property type="entry name" value="MOLYBDENUM TRANSPORT SYSTEM PERMEASE PROTEIN MODB"/>
    <property type="match status" value="1"/>
</dbReference>
<feature type="transmembrane region" description="Helical" evidence="11">
    <location>
        <begin position="294"/>
        <end position="317"/>
    </location>
</feature>
<evidence type="ECO:0000256" key="2">
    <source>
        <dbReference type="ARBA" id="ARBA00011650"/>
    </source>
</evidence>
<evidence type="ECO:0000256" key="8">
    <source>
        <dbReference type="ARBA" id="ARBA00022737"/>
    </source>
</evidence>
<feature type="transmembrane region" description="Helical" evidence="11">
    <location>
        <begin position="466"/>
        <end position="487"/>
    </location>
</feature>
<organism evidence="13 14">
    <name type="scientific">[Haemophilus] felis</name>
    <dbReference type="NCBI Taxonomy" id="123822"/>
    <lineage>
        <taxon>Bacteria</taxon>
        <taxon>Pseudomonadati</taxon>
        <taxon>Pseudomonadota</taxon>
        <taxon>Gammaproteobacteria</taxon>
        <taxon>Pasteurellales</taxon>
        <taxon>Pasteurellaceae</taxon>
    </lineage>
</organism>
<keyword evidence="14" id="KW-1185">Reference proteome</keyword>
<dbReference type="PROSITE" id="PS50928">
    <property type="entry name" value="ABC_TM1"/>
    <property type="match status" value="2"/>
</dbReference>
<feature type="transmembrane region" description="Helical" evidence="11">
    <location>
        <begin position="97"/>
        <end position="118"/>
    </location>
</feature>
<dbReference type="OrthoDB" id="7066776at2"/>
<keyword evidence="8" id="KW-0677">Repeat</keyword>
<evidence type="ECO:0000256" key="1">
    <source>
        <dbReference type="ARBA" id="ARBA00004429"/>
    </source>
</evidence>
<evidence type="ECO:0000256" key="7">
    <source>
        <dbReference type="ARBA" id="ARBA00022692"/>
    </source>
</evidence>
<evidence type="ECO:0000256" key="9">
    <source>
        <dbReference type="ARBA" id="ARBA00022989"/>
    </source>
</evidence>
<feature type="transmembrane region" description="Helical" evidence="11">
    <location>
        <begin position="57"/>
        <end position="85"/>
    </location>
</feature>
<gene>
    <name evidence="13" type="ORF">B0188_08255</name>
</gene>
<evidence type="ECO:0000256" key="6">
    <source>
        <dbReference type="ARBA" id="ARBA00022519"/>
    </source>
</evidence>
<keyword evidence="9 11" id="KW-1133">Transmembrane helix</keyword>
<keyword evidence="4 11" id="KW-0813">Transport</keyword>
<evidence type="ECO:0000259" key="12">
    <source>
        <dbReference type="PROSITE" id="PS50928"/>
    </source>
</evidence>
<reference evidence="13 14" key="1">
    <citation type="submission" date="2017-02" db="EMBL/GenBank/DDBJ databases">
        <title>Draft genome sequence of Haemophilus felis CCUG 31170 type strain.</title>
        <authorList>
            <person name="Engstrom-Jakobsson H."/>
            <person name="Salva-Serra F."/>
            <person name="Thorell K."/>
            <person name="Gonzales-Siles L."/>
            <person name="Karlsson R."/>
            <person name="Boulund F."/>
            <person name="Engstrand L."/>
            <person name="Kristiansson E."/>
            <person name="Moore E."/>
        </authorList>
    </citation>
    <scope>NUCLEOTIDE SEQUENCE [LARGE SCALE GENOMIC DNA]</scope>
    <source>
        <strain evidence="13 14">CCUG 31170</strain>
    </source>
</reference>